<accession>A0A974S6C2</accession>
<gene>
    <name evidence="1" type="ORF">H5J25_20285</name>
</gene>
<dbReference type="AlphaFoldDB" id="A0A974S6C2"/>
<dbReference type="InterPro" id="IPR036390">
    <property type="entry name" value="WH_DNA-bd_sf"/>
</dbReference>
<dbReference type="Proteomes" id="UP000595894">
    <property type="component" value="Plasmid punnamed2"/>
</dbReference>
<organism evidence="1 2">
    <name type="scientific">Sphingomonas aliaeris</name>
    <dbReference type="NCBI Taxonomy" id="2759526"/>
    <lineage>
        <taxon>Bacteria</taxon>
        <taxon>Pseudomonadati</taxon>
        <taxon>Pseudomonadota</taxon>
        <taxon>Alphaproteobacteria</taxon>
        <taxon>Sphingomonadales</taxon>
        <taxon>Sphingomonadaceae</taxon>
        <taxon>Sphingomonas</taxon>
    </lineage>
</organism>
<evidence type="ECO:0000313" key="1">
    <source>
        <dbReference type="EMBL" id="QQV79419.1"/>
    </source>
</evidence>
<dbReference type="Gene3D" id="1.10.10.10">
    <property type="entry name" value="Winged helix-like DNA-binding domain superfamily/Winged helix DNA-binding domain"/>
    <property type="match status" value="1"/>
</dbReference>
<dbReference type="SUPFAM" id="SSF46785">
    <property type="entry name" value="Winged helix' DNA-binding domain"/>
    <property type="match status" value="1"/>
</dbReference>
<keyword evidence="1" id="KW-0614">Plasmid</keyword>
<dbReference type="KEGG" id="sari:H5J25_20285"/>
<evidence type="ECO:0000313" key="2">
    <source>
        <dbReference type="Proteomes" id="UP000595894"/>
    </source>
</evidence>
<protein>
    <submittedName>
        <fullName evidence="1">MarR family transcriptional regulator</fullName>
    </submittedName>
</protein>
<dbReference type="InterPro" id="IPR036388">
    <property type="entry name" value="WH-like_DNA-bd_sf"/>
</dbReference>
<reference evidence="2" key="1">
    <citation type="submission" date="2020-09" db="EMBL/GenBank/DDBJ databases">
        <title>Sphingomonas sp., a new species isolated from pork steak.</title>
        <authorList>
            <person name="Heidler von Heilborn D."/>
        </authorList>
    </citation>
    <scope>NUCLEOTIDE SEQUENCE [LARGE SCALE GENOMIC DNA]</scope>
    <source>
        <plasmid evidence="2">punnamed2</plasmid>
    </source>
</reference>
<dbReference type="RefSeq" id="WP_202096688.1">
    <property type="nucleotide sequence ID" value="NZ_CP061037.1"/>
</dbReference>
<sequence length="152" mass="16932">MDRPTQGDELIDVVVRLPRKAIEETLLAAHAVGGESDNRRLAAAKALLAGRRRRAKSFAGLRFYDPSWDMLLELYVATREQRVLPVSRLCELSGGSTTTALRHLEHMEALGYISRAEDPRDRRRLLVTMLDLLAKAADDWLDLQTAGAGLPL</sequence>
<proteinExistence type="predicted"/>
<dbReference type="EMBL" id="CP061037">
    <property type="protein sequence ID" value="QQV79419.1"/>
    <property type="molecule type" value="Genomic_DNA"/>
</dbReference>
<geneLocation type="plasmid" evidence="1 2">
    <name>punnamed2</name>
</geneLocation>
<name>A0A974S6C2_9SPHN</name>
<keyword evidence="2" id="KW-1185">Reference proteome</keyword>